<protein>
    <submittedName>
        <fullName evidence="3">Nucleoside-diphosphate-sugar epimerase/predicted dehydrogenase</fullName>
    </submittedName>
</protein>
<keyword evidence="4" id="KW-1185">Reference proteome</keyword>
<organism evidence="3 4">
    <name type="scientific">Sphingomonas kaistensis</name>
    <dbReference type="NCBI Taxonomy" id="298708"/>
    <lineage>
        <taxon>Bacteria</taxon>
        <taxon>Pseudomonadati</taxon>
        <taxon>Pseudomonadota</taxon>
        <taxon>Alphaproteobacteria</taxon>
        <taxon>Sphingomonadales</taxon>
        <taxon>Sphingomonadaceae</taxon>
        <taxon>Sphingomonas</taxon>
    </lineage>
</organism>
<evidence type="ECO:0000313" key="4">
    <source>
        <dbReference type="Proteomes" id="UP000558192"/>
    </source>
</evidence>
<dbReference type="EMBL" id="JAATJC010000001">
    <property type="protein sequence ID" value="NJC04505.1"/>
    <property type="molecule type" value="Genomic_DNA"/>
</dbReference>
<comment type="caution">
    <text evidence="3">The sequence shown here is derived from an EMBL/GenBank/DDBJ whole genome shotgun (WGS) entry which is preliminary data.</text>
</comment>
<evidence type="ECO:0000259" key="1">
    <source>
        <dbReference type="Pfam" id="PF01370"/>
    </source>
</evidence>
<reference evidence="3 4" key="1">
    <citation type="submission" date="2020-03" db="EMBL/GenBank/DDBJ databases">
        <title>Genomic Encyclopedia of Type Strains, Phase IV (KMG-IV): sequencing the most valuable type-strain genomes for metagenomic binning, comparative biology and taxonomic classification.</title>
        <authorList>
            <person name="Goeker M."/>
        </authorList>
    </citation>
    <scope>NUCLEOTIDE SEQUENCE [LARGE SCALE GENOMIC DNA]</scope>
    <source>
        <strain evidence="3 4">DSM 16846</strain>
    </source>
</reference>
<dbReference type="InterPro" id="IPR000683">
    <property type="entry name" value="Gfo/Idh/MocA-like_OxRdtase_N"/>
</dbReference>
<dbReference type="Pfam" id="PF01370">
    <property type="entry name" value="Epimerase"/>
    <property type="match status" value="1"/>
</dbReference>
<evidence type="ECO:0000259" key="2">
    <source>
        <dbReference type="Pfam" id="PF01408"/>
    </source>
</evidence>
<sequence length="706" mass="76530">MRSAIVGSGFIADFHLRGIIHDVAAELVAVCDTNLVRAEALASGQGAKAYQSLDQMLAEQQIDVVHILTPPDTHHALAEKVLQAGSHVFVEKPMCASTSETSDLLETAAEAGLKIGVNHNLTFLSSFERLRQHVHSGALGPIDYLSITHLSELPVMRMGPFNNWIVREPGNALMEIGSHLVSELLDLAGEPDRMSVIADRPLDIPGGGTAYRRWRVAGDVGSTAIDLTMNFGPGFPQRTIMVRGLLGTGLCDLNANTCVIDRRTSSGLDFDRRARTLDQGRQLRKQASSNIANVLFAKAKLPRTGTPDQISIQNSIASFYAEVRETSPADRRLEGQTGHRVIKLCEEIIAKAGVSTATAPAEARPTATINPKVLVIGGTGFIGKALVRKLLESGHEVRIAARSPNSAMEQQGGGKVEIVRADMSSADDLSRALEGIDYVFHLATTDSKTWPQFLEREVEPARVLGEICLKQGVKRLVYTGTIDSLYAGPGAGTISDSTPVDPSIGRRNYYARAKAAGEEVLLQLHRTKGLPVVVVRPGIVIGQGGNPFHWGVGRWTSEGVVELWGDGDNKLPLVLVDDVASGLVKAMEAPGIEGRSYNLVDRPLLSARDYISELERIGGFKVEIHPRPVWRYYLEDMAKWPIKVAVRHADAQRIPSYRDWASRTQKASFDAAASRKDLGWQPVGTADELIERGIAGSLSGWLSARS</sequence>
<dbReference type="GO" id="GO:0004029">
    <property type="term" value="F:aldehyde dehydrogenase (NAD+) activity"/>
    <property type="evidence" value="ECO:0007669"/>
    <property type="project" value="TreeGrafter"/>
</dbReference>
<feature type="domain" description="NAD-dependent epimerase/dehydratase" evidence="1">
    <location>
        <begin position="373"/>
        <end position="599"/>
    </location>
</feature>
<gene>
    <name evidence="3" type="ORF">GGQ97_000298</name>
</gene>
<dbReference type="SUPFAM" id="SSF51735">
    <property type="entry name" value="NAD(P)-binding Rossmann-fold domains"/>
    <property type="match status" value="2"/>
</dbReference>
<feature type="domain" description="Gfo/Idh/MocA-like oxidoreductase N-terminal" evidence="2">
    <location>
        <begin position="2"/>
        <end position="119"/>
    </location>
</feature>
<dbReference type="AlphaFoldDB" id="A0A7X6BFJ0"/>
<dbReference type="SUPFAM" id="SSF55347">
    <property type="entry name" value="Glyceraldehyde-3-phosphate dehydrogenase-like, C-terminal domain"/>
    <property type="match status" value="1"/>
</dbReference>
<dbReference type="RefSeq" id="WP_168067314.1">
    <property type="nucleotide sequence ID" value="NZ_JAATJC010000001.1"/>
</dbReference>
<accession>A0A7X6BFJ0</accession>
<dbReference type="GO" id="GO:0000166">
    <property type="term" value="F:nucleotide binding"/>
    <property type="evidence" value="ECO:0007669"/>
    <property type="project" value="InterPro"/>
</dbReference>
<dbReference type="Gene3D" id="3.40.50.720">
    <property type="entry name" value="NAD(P)-binding Rossmann-like Domain"/>
    <property type="match status" value="2"/>
</dbReference>
<name>A0A7X6BFJ0_9SPHN</name>
<dbReference type="PANTHER" id="PTHR48079">
    <property type="entry name" value="PROTEIN YEEZ"/>
    <property type="match status" value="1"/>
</dbReference>
<dbReference type="InterPro" id="IPR036291">
    <property type="entry name" value="NAD(P)-bd_dom_sf"/>
</dbReference>
<dbReference type="InterPro" id="IPR001509">
    <property type="entry name" value="Epimerase_deHydtase"/>
</dbReference>
<proteinExistence type="predicted"/>
<dbReference type="GO" id="GO:0005737">
    <property type="term" value="C:cytoplasm"/>
    <property type="evidence" value="ECO:0007669"/>
    <property type="project" value="TreeGrafter"/>
</dbReference>
<dbReference type="Gene3D" id="3.30.360.10">
    <property type="entry name" value="Dihydrodipicolinate Reductase, domain 2"/>
    <property type="match status" value="1"/>
</dbReference>
<dbReference type="Proteomes" id="UP000558192">
    <property type="component" value="Unassembled WGS sequence"/>
</dbReference>
<evidence type="ECO:0000313" key="3">
    <source>
        <dbReference type="EMBL" id="NJC04505.1"/>
    </source>
</evidence>
<dbReference type="PANTHER" id="PTHR48079:SF6">
    <property type="entry name" value="NAD(P)-BINDING DOMAIN-CONTAINING PROTEIN-RELATED"/>
    <property type="match status" value="1"/>
</dbReference>
<dbReference type="Pfam" id="PF01408">
    <property type="entry name" value="GFO_IDH_MocA"/>
    <property type="match status" value="1"/>
</dbReference>
<dbReference type="InterPro" id="IPR051783">
    <property type="entry name" value="NAD(P)-dependent_oxidoreduct"/>
</dbReference>